<accession>A0A841INU7</accession>
<dbReference type="InterPro" id="IPR034786">
    <property type="entry name" value="MAR"/>
</dbReference>
<dbReference type="RefSeq" id="WP_184286154.1">
    <property type="nucleotide sequence ID" value="NZ_JACHJO010000001.1"/>
</dbReference>
<dbReference type="GO" id="GO:0046872">
    <property type="term" value="F:metal ion binding"/>
    <property type="evidence" value="ECO:0007669"/>
    <property type="project" value="InterPro"/>
</dbReference>
<sequence length="353" mass="36421">MEDDVRDAGPARVVFGTGTADRVREEAERLGATRVLLLSTPSQARTVRRLREILNPLPVAEFGGAALHTPVEVTERALEVLRGHGADCLVAVGGGSAIGLSKALSVRTGLPQLVLPTTYAGSEATPVLGETEHGRKTTRSAPEILPDTVVYDVELTLTLPVAVSVTSAVNALAHAVEALYAPEAGPESDRRALEAVARIARALPAVTARPSDPEARADLLQAARLAGTCLGAVGMGLHHKLCHTLGGAFGMPHAATHTVVLPHAMAYNASAAPDAMACIARALGADGSAPAGVYDLVAGVGGPTSLRGLGMAEADLARAAELAVAQPYPNPRDPTREGVEALLIDAWHGRRPD</sequence>
<keyword evidence="2" id="KW-0560">Oxidoreductase</keyword>
<evidence type="ECO:0000259" key="4">
    <source>
        <dbReference type="Pfam" id="PF00465"/>
    </source>
</evidence>
<dbReference type="AlphaFoldDB" id="A0A841INU7"/>
<name>A0A841INU7_9ACTN</name>
<dbReference type="InterPro" id="IPR056798">
    <property type="entry name" value="ADH_Fe_C"/>
</dbReference>
<evidence type="ECO:0000313" key="7">
    <source>
        <dbReference type="Proteomes" id="UP000536604"/>
    </source>
</evidence>
<comment type="similarity">
    <text evidence="1">Belongs to the iron-containing alcohol dehydrogenase family.</text>
</comment>
<dbReference type="PANTHER" id="PTHR11496">
    <property type="entry name" value="ALCOHOL DEHYDROGENASE"/>
    <property type="match status" value="1"/>
</dbReference>
<dbReference type="EMBL" id="JACHJO010000001">
    <property type="protein sequence ID" value="MBB6118375.1"/>
    <property type="molecule type" value="Genomic_DNA"/>
</dbReference>
<keyword evidence="7" id="KW-1185">Reference proteome</keyword>
<evidence type="ECO:0000259" key="5">
    <source>
        <dbReference type="Pfam" id="PF25137"/>
    </source>
</evidence>
<dbReference type="InterPro" id="IPR001670">
    <property type="entry name" value="ADH_Fe/GldA"/>
</dbReference>
<dbReference type="Pfam" id="PF25137">
    <property type="entry name" value="ADH_Fe_C"/>
    <property type="match status" value="1"/>
</dbReference>
<proteinExistence type="inferred from homology"/>
<keyword evidence="3" id="KW-0520">NAD</keyword>
<dbReference type="Gene3D" id="3.40.50.1970">
    <property type="match status" value="1"/>
</dbReference>
<comment type="caution">
    <text evidence="6">The sequence shown here is derived from an EMBL/GenBank/DDBJ whole genome shotgun (WGS) entry which is preliminary data.</text>
</comment>
<dbReference type="Proteomes" id="UP000536604">
    <property type="component" value="Unassembled WGS sequence"/>
</dbReference>
<dbReference type="SUPFAM" id="SSF56796">
    <property type="entry name" value="Dehydroquinate synthase-like"/>
    <property type="match status" value="1"/>
</dbReference>
<feature type="domain" description="Alcohol dehydrogenase iron-type/glycerol dehydrogenase GldA" evidence="4">
    <location>
        <begin position="10"/>
        <end position="152"/>
    </location>
</feature>
<dbReference type="InterPro" id="IPR039697">
    <property type="entry name" value="Alcohol_dehydrogenase_Fe"/>
</dbReference>
<gene>
    <name evidence="6" type="ORF">FHS13_000303</name>
</gene>
<reference evidence="6 7" key="1">
    <citation type="submission" date="2020-08" db="EMBL/GenBank/DDBJ databases">
        <title>Genomic Encyclopedia of Type Strains, Phase III (KMG-III): the genomes of soil and plant-associated and newly described type strains.</title>
        <authorList>
            <person name="Whitman W."/>
        </authorList>
    </citation>
    <scope>NUCLEOTIDE SEQUENCE [LARGE SCALE GENOMIC DNA]</scope>
    <source>
        <strain evidence="6 7">CECT 8712</strain>
    </source>
</reference>
<dbReference type="Gene3D" id="1.20.1090.10">
    <property type="entry name" value="Dehydroquinate synthase-like - alpha domain"/>
    <property type="match status" value="1"/>
</dbReference>
<organism evidence="6 7">
    <name type="scientific">Nocardiopsis algeriensis</name>
    <dbReference type="NCBI Taxonomy" id="1478215"/>
    <lineage>
        <taxon>Bacteria</taxon>
        <taxon>Bacillati</taxon>
        <taxon>Actinomycetota</taxon>
        <taxon>Actinomycetes</taxon>
        <taxon>Streptosporangiales</taxon>
        <taxon>Nocardiopsidaceae</taxon>
        <taxon>Nocardiopsis</taxon>
    </lineage>
</organism>
<dbReference type="CDD" id="cd08177">
    <property type="entry name" value="MAR"/>
    <property type="match status" value="1"/>
</dbReference>
<evidence type="ECO:0000256" key="3">
    <source>
        <dbReference type="ARBA" id="ARBA00023027"/>
    </source>
</evidence>
<dbReference type="GO" id="GO:0018506">
    <property type="term" value="F:maleylacetate reductase activity"/>
    <property type="evidence" value="ECO:0007669"/>
    <property type="project" value="InterPro"/>
</dbReference>
<evidence type="ECO:0000256" key="2">
    <source>
        <dbReference type="ARBA" id="ARBA00023002"/>
    </source>
</evidence>
<feature type="domain" description="Fe-containing alcohol dehydrogenase-like C-terminal" evidence="5">
    <location>
        <begin position="165"/>
        <end position="346"/>
    </location>
</feature>
<dbReference type="PANTHER" id="PTHR11496:SF102">
    <property type="entry name" value="ALCOHOL DEHYDROGENASE 4"/>
    <property type="match status" value="1"/>
</dbReference>
<dbReference type="GO" id="GO:0004022">
    <property type="term" value="F:alcohol dehydrogenase (NAD+) activity"/>
    <property type="evidence" value="ECO:0007669"/>
    <property type="project" value="TreeGrafter"/>
</dbReference>
<evidence type="ECO:0000313" key="6">
    <source>
        <dbReference type="EMBL" id="MBB6118375.1"/>
    </source>
</evidence>
<protein>
    <submittedName>
        <fullName evidence="6">Alcohol dehydrogenase class IV</fullName>
    </submittedName>
</protein>
<dbReference type="Pfam" id="PF00465">
    <property type="entry name" value="Fe-ADH"/>
    <property type="match status" value="1"/>
</dbReference>
<evidence type="ECO:0000256" key="1">
    <source>
        <dbReference type="ARBA" id="ARBA00007358"/>
    </source>
</evidence>